<dbReference type="PANTHER" id="PTHR34298">
    <property type="entry name" value="SEGREGATION AND CONDENSATION PROTEIN B"/>
    <property type="match status" value="1"/>
</dbReference>
<keyword evidence="3" id="KW-0159">Chromosome partition</keyword>
<accession>A0A368BS21</accession>
<dbReference type="InterPro" id="IPR036390">
    <property type="entry name" value="WH_DNA-bd_sf"/>
</dbReference>
<gene>
    <name evidence="5" type="primary">scpB</name>
    <name evidence="5" type="ORF">DBW96_03785</name>
</gene>
<dbReference type="InterPro" id="IPR005234">
    <property type="entry name" value="ScpB_csome_segregation"/>
</dbReference>
<dbReference type="PIRSF" id="PIRSF019345">
    <property type="entry name" value="ScpB"/>
    <property type="match status" value="1"/>
</dbReference>
<evidence type="ECO:0000256" key="2">
    <source>
        <dbReference type="ARBA" id="ARBA00022618"/>
    </source>
</evidence>
<dbReference type="GO" id="GO:0051301">
    <property type="term" value="P:cell division"/>
    <property type="evidence" value="ECO:0007669"/>
    <property type="project" value="UniProtKB-KW"/>
</dbReference>
<evidence type="ECO:0000256" key="4">
    <source>
        <dbReference type="ARBA" id="ARBA00023306"/>
    </source>
</evidence>
<dbReference type="GO" id="GO:0051304">
    <property type="term" value="P:chromosome separation"/>
    <property type="evidence" value="ECO:0007669"/>
    <property type="project" value="InterPro"/>
</dbReference>
<keyword evidence="4" id="KW-0131">Cell cycle</keyword>
<evidence type="ECO:0000256" key="1">
    <source>
        <dbReference type="ARBA" id="ARBA00022490"/>
    </source>
</evidence>
<name>A0A368BS21_9GAMM</name>
<keyword evidence="1" id="KW-0963">Cytoplasm</keyword>
<evidence type="ECO:0000313" key="5">
    <source>
        <dbReference type="EMBL" id="RCL40128.1"/>
    </source>
</evidence>
<dbReference type="InterPro" id="IPR036388">
    <property type="entry name" value="WH-like_DNA-bd_sf"/>
</dbReference>
<protein>
    <submittedName>
        <fullName evidence="5">SMC-Scp complex subunit ScpB</fullName>
    </submittedName>
</protein>
<dbReference type="Pfam" id="PF04079">
    <property type="entry name" value="SMC_ScpB"/>
    <property type="match status" value="1"/>
</dbReference>
<organism evidence="5 6">
    <name type="scientific">SAR86 cluster bacterium</name>
    <dbReference type="NCBI Taxonomy" id="2030880"/>
    <lineage>
        <taxon>Bacteria</taxon>
        <taxon>Pseudomonadati</taxon>
        <taxon>Pseudomonadota</taxon>
        <taxon>Gammaproteobacteria</taxon>
        <taxon>SAR86 cluster</taxon>
    </lineage>
</organism>
<comment type="caution">
    <text evidence="5">The sequence shown here is derived from an EMBL/GenBank/DDBJ whole genome shotgun (WGS) entry which is preliminary data.</text>
</comment>
<dbReference type="EMBL" id="QOPE01000030">
    <property type="protein sequence ID" value="RCL40128.1"/>
    <property type="molecule type" value="Genomic_DNA"/>
</dbReference>
<proteinExistence type="predicted"/>
<keyword evidence="2" id="KW-0132">Cell division</keyword>
<dbReference type="SUPFAM" id="SSF46785">
    <property type="entry name" value="Winged helix' DNA-binding domain"/>
    <property type="match status" value="2"/>
</dbReference>
<dbReference type="Gene3D" id="1.10.10.10">
    <property type="entry name" value="Winged helix-like DNA-binding domain superfamily/Winged helix DNA-binding domain"/>
    <property type="match status" value="2"/>
</dbReference>
<dbReference type="NCBIfam" id="TIGR00281">
    <property type="entry name" value="SMC-Scp complex subunit ScpB"/>
    <property type="match status" value="1"/>
</dbReference>
<dbReference type="PANTHER" id="PTHR34298:SF2">
    <property type="entry name" value="SEGREGATION AND CONDENSATION PROTEIN B"/>
    <property type="match status" value="1"/>
</dbReference>
<sequence length="188" mass="21147">MELNANHVEAILFGAARPVKLSEMKALLSNQGIKVELSEIKEVLNDLELRYQDTSLLMLEVASGYRLQIKSEFSELIYPMWSDTQARTSKALMETISIIAYKQPVTRGDIEDIRGVSVSSQIIRTLLDKNWIQAAGYRDVPGRPTLYKTTANFLDDLQIKSISDLPLLPEIEDASIDLVEDDFNLQTG</sequence>
<dbReference type="AlphaFoldDB" id="A0A368BS21"/>
<evidence type="ECO:0000256" key="3">
    <source>
        <dbReference type="ARBA" id="ARBA00022829"/>
    </source>
</evidence>
<dbReference type="Proteomes" id="UP000253307">
    <property type="component" value="Unassembled WGS sequence"/>
</dbReference>
<reference evidence="5 6" key="1">
    <citation type="journal article" date="2018" name="Microbiome">
        <title>Fine metagenomic profile of the Mediterranean stratified and mixed water columns revealed by assembly and recruitment.</title>
        <authorList>
            <person name="Haro-Moreno J.M."/>
            <person name="Lopez-Perez M."/>
            <person name="De La Torre J.R."/>
            <person name="Picazo A."/>
            <person name="Camacho A."/>
            <person name="Rodriguez-Valera F."/>
        </authorList>
    </citation>
    <scope>NUCLEOTIDE SEQUENCE [LARGE SCALE GENOMIC DNA]</scope>
    <source>
        <strain evidence="5">MED-G82</strain>
    </source>
</reference>
<evidence type="ECO:0000313" key="6">
    <source>
        <dbReference type="Proteomes" id="UP000253307"/>
    </source>
</evidence>